<dbReference type="Pfam" id="PF00784">
    <property type="entry name" value="MyTH4"/>
    <property type="match status" value="1"/>
</dbReference>
<feature type="region of interest" description="Disordered" evidence="1">
    <location>
        <begin position="226"/>
        <end position="246"/>
    </location>
</feature>
<dbReference type="Pfam" id="PF00620">
    <property type="entry name" value="RhoGAP"/>
    <property type="match status" value="1"/>
</dbReference>
<dbReference type="InterPro" id="IPR038185">
    <property type="entry name" value="MyTH4_dom_sf"/>
</dbReference>
<dbReference type="InterPro" id="IPR008936">
    <property type="entry name" value="Rho_GTPase_activation_prot"/>
</dbReference>
<dbReference type="InterPro" id="IPR000857">
    <property type="entry name" value="MyTH4_dom"/>
</dbReference>
<dbReference type="AlphaFoldDB" id="A0A8K0JYF8"/>
<dbReference type="Gene3D" id="1.25.40.530">
    <property type="entry name" value="MyTH4 domain"/>
    <property type="match status" value="1"/>
</dbReference>
<accession>A0A8K0JYF8</accession>
<sequence length="353" mass="40382">MLVLEDKNLKKEACEVFKLVQMYMGDRHCKPEMKLNGIALEICNRAYSQARLRDELYVQICRQTTENPRRDSLKRGWELLAICLAFFPPSEKFQPYLDGYMNRHRDSLLDFPEVGKWPIHIQISHYATVSCKRLERIGVNGKKSPRKPSVEEIDQAKIQIFRPSMFGNTLEEVMALQKDRYPEHQLPWVQTVLSDEVLRLQGAQTEGIFRVSADVDEVAGLKTRIDQWEVPEHSSPGGSSGNGSYGDAHTPASLLKLWYRELYEPLIPDTLYEECVSPAATTPERAAAIKFTRPEVVQATKMDASNLAMVMAPNVLRCTSRDPRVIFENARKEMAFIRTLIQTLDTSFMEGVR</sequence>
<evidence type="ECO:0000313" key="4">
    <source>
        <dbReference type="EMBL" id="KAG8224927.1"/>
    </source>
</evidence>
<evidence type="ECO:0000313" key="5">
    <source>
        <dbReference type="Proteomes" id="UP000792457"/>
    </source>
</evidence>
<comment type="caution">
    <text evidence="4">The sequence shown here is derived from an EMBL/GenBank/DDBJ whole genome shotgun (WGS) entry which is preliminary data.</text>
</comment>
<dbReference type="SMART" id="SM00139">
    <property type="entry name" value="MyTH4"/>
    <property type="match status" value="1"/>
</dbReference>
<dbReference type="PANTHER" id="PTHR45876:SF8">
    <property type="entry name" value="FI04035P"/>
    <property type="match status" value="1"/>
</dbReference>
<dbReference type="InterPro" id="IPR000198">
    <property type="entry name" value="RhoGAP_dom"/>
</dbReference>
<evidence type="ECO:0000259" key="3">
    <source>
        <dbReference type="PROSITE" id="PS51016"/>
    </source>
</evidence>
<protein>
    <recommendedName>
        <fullName evidence="6">Rho GTPase-activating protein 39</fullName>
    </recommendedName>
</protein>
<evidence type="ECO:0008006" key="6">
    <source>
        <dbReference type="Google" id="ProtNLM"/>
    </source>
</evidence>
<dbReference type="PANTHER" id="PTHR45876">
    <property type="entry name" value="FI04035P"/>
    <property type="match status" value="1"/>
</dbReference>
<feature type="domain" description="Rho-GAP" evidence="2">
    <location>
        <begin position="168"/>
        <end position="353"/>
    </location>
</feature>
<dbReference type="Proteomes" id="UP000792457">
    <property type="component" value="Unassembled WGS sequence"/>
</dbReference>
<proteinExistence type="predicted"/>
<gene>
    <name evidence="4" type="ORF">J437_LFUL006286</name>
</gene>
<dbReference type="Gene3D" id="1.10.555.10">
    <property type="entry name" value="Rho GTPase activation protein"/>
    <property type="match status" value="2"/>
</dbReference>
<dbReference type="EMBL" id="KZ308216">
    <property type="protein sequence ID" value="KAG8224927.1"/>
    <property type="molecule type" value="Genomic_DNA"/>
</dbReference>
<organism evidence="4 5">
    <name type="scientific">Ladona fulva</name>
    <name type="common">Scarce chaser dragonfly</name>
    <name type="synonym">Libellula fulva</name>
    <dbReference type="NCBI Taxonomy" id="123851"/>
    <lineage>
        <taxon>Eukaryota</taxon>
        <taxon>Metazoa</taxon>
        <taxon>Ecdysozoa</taxon>
        <taxon>Arthropoda</taxon>
        <taxon>Hexapoda</taxon>
        <taxon>Insecta</taxon>
        <taxon>Pterygota</taxon>
        <taxon>Palaeoptera</taxon>
        <taxon>Odonata</taxon>
        <taxon>Epiprocta</taxon>
        <taxon>Anisoptera</taxon>
        <taxon>Libelluloidea</taxon>
        <taxon>Libellulidae</taxon>
        <taxon>Ladona</taxon>
    </lineage>
</organism>
<keyword evidence="5" id="KW-1185">Reference proteome</keyword>
<dbReference type="SUPFAM" id="SSF48350">
    <property type="entry name" value="GTPase activation domain, GAP"/>
    <property type="match status" value="1"/>
</dbReference>
<name>A0A8K0JYF8_LADFU</name>
<dbReference type="PROSITE" id="PS50238">
    <property type="entry name" value="RHOGAP"/>
    <property type="match status" value="1"/>
</dbReference>
<evidence type="ECO:0000259" key="2">
    <source>
        <dbReference type="PROSITE" id="PS50238"/>
    </source>
</evidence>
<feature type="domain" description="MyTH4" evidence="3">
    <location>
        <begin position="1"/>
        <end position="157"/>
    </location>
</feature>
<reference evidence="4" key="1">
    <citation type="submission" date="2013-04" db="EMBL/GenBank/DDBJ databases">
        <authorList>
            <person name="Qu J."/>
            <person name="Murali S.C."/>
            <person name="Bandaranaike D."/>
            <person name="Bellair M."/>
            <person name="Blankenburg K."/>
            <person name="Chao H."/>
            <person name="Dinh H."/>
            <person name="Doddapaneni H."/>
            <person name="Downs B."/>
            <person name="Dugan-Rocha S."/>
            <person name="Elkadiri S."/>
            <person name="Gnanaolivu R.D."/>
            <person name="Hernandez B."/>
            <person name="Javaid M."/>
            <person name="Jayaseelan J.C."/>
            <person name="Lee S."/>
            <person name="Li M."/>
            <person name="Ming W."/>
            <person name="Munidasa M."/>
            <person name="Muniz J."/>
            <person name="Nguyen L."/>
            <person name="Ongeri F."/>
            <person name="Osuji N."/>
            <person name="Pu L.-L."/>
            <person name="Puazo M."/>
            <person name="Qu C."/>
            <person name="Quiroz J."/>
            <person name="Raj R."/>
            <person name="Weissenberger G."/>
            <person name="Xin Y."/>
            <person name="Zou X."/>
            <person name="Han Y."/>
            <person name="Richards S."/>
            <person name="Worley K."/>
            <person name="Muzny D."/>
            <person name="Gibbs R."/>
        </authorList>
    </citation>
    <scope>NUCLEOTIDE SEQUENCE</scope>
    <source>
        <strain evidence="4">Sampled in the wild</strain>
    </source>
</reference>
<dbReference type="OrthoDB" id="437889at2759"/>
<dbReference type="SMART" id="SM00324">
    <property type="entry name" value="RhoGAP"/>
    <property type="match status" value="1"/>
</dbReference>
<dbReference type="GO" id="GO:0005856">
    <property type="term" value="C:cytoskeleton"/>
    <property type="evidence" value="ECO:0007669"/>
    <property type="project" value="InterPro"/>
</dbReference>
<dbReference type="PROSITE" id="PS51016">
    <property type="entry name" value="MYTH4"/>
    <property type="match status" value="1"/>
</dbReference>
<evidence type="ECO:0000256" key="1">
    <source>
        <dbReference type="SAM" id="MobiDB-lite"/>
    </source>
</evidence>
<reference evidence="4" key="2">
    <citation type="submission" date="2017-10" db="EMBL/GenBank/DDBJ databases">
        <title>Ladona fulva Genome sequencing and assembly.</title>
        <authorList>
            <person name="Murali S."/>
            <person name="Richards S."/>
            <person name="Bandaranaike D."/>
            <person name="Bellair M."/>
            <person name="Blankenburg K."/>
            <person name="Chao H."/>
            <person name="Dinh H."/>
            <person name="Doddapaneni H."/>
            <person name="Dugan-Rocha S."/>
            <person name="Elkadiri S."/>
            <person name="Gnanaolivu R."/>
            <person name="Hernandez B."/>
            <person name="Skinner E."/>
            <person name="Javaid M."/>
            <person name="Lee S."/>
            <person name="Li M."/>
            <person name="Ming W."/>
            <person name="Munidasa M."/>
            <person name="Muniz J."/>
            <person name="Nguyen L."/>
            <person name="Hughes D."/>
            <person name="Osuji N."/>
            <person name="Pu L.-L."/>
            <person name="Puazo M."/>
            <person name="Qu C."/>
            <person name="Quiroz J."/>
            <person name="Raj R."/>
            <person name="Weissenberger G."/>
            <person name="Xin Y."/>
            <person name="Zou X."/>
            <person name="Han Y."/>
            <person name="Worley K."/>
            <person name="Muzny D."/>
            <person name="Gibbs R."/>
        </authorList>
    </citation>
    <scope>NUCLEOTIDE SEQUENCE</scope>
    <source>
        <strain evidence="4">Sampled in the wild</strain>
    </source>
</reference>
<dbReference type="GO" id="GO:0005737">
    <property type="term" value="C:cytoplasm"/>
    <property type="evidence" value="ECO:0007669"/>
    <property type="project" value="TreeGrafter"/>
</dbReference>
<dbReference type="GO" id="GO:0007165">
    <property type="term" value="P:signal transduction"/>
    <property type="evidence" value="ECO:0007669"/>
    <property type="project" value="InterPro"/>
</dbReference>
<dbReference type="GO" id="GO:0005096">
    <property type="term" value="F:GTPase activator activity"/>
    <property type="evidence" value="ECO:0007669"/>
    <property type="project" value="TreeGrafter"/>
</dbReference>